<accession>A0ABQ0T5V4</accession>
<organism evidence="2 3">
    <name type="scientific">Brevibacillus formosus</name>
    <dbReference type="NCBI Taxonomy" id="54913"/>
    <lineage>
        <taxon>Bacteria</taxon>
        <taxon>Bacillati</taxon>
        <taxon>Bacillota</taxon>
        <taxon>Bacilli</taxon>
        <taxon>Bacillales</taxon>
        <taxon>Paenibacillaceae</taxon>
        <taxon>Brevibacillus</taxon>
    </lineage>
</organism>
<gene>
    <name evidence="2" type="ORF">BFO01nite_28480</name>
</gene>
<keyword evidence="1" id="KW-0472">Membrane</keyword>
<dbReference type="RefSeq" id="WP_162488999.1">
    <property type="nucleotide sequence ID" value="NZ_BJOL01000015.1"/>
</dbReference>
<comment type="caution">
    <text evidence="2">The sequence shown here is derived from an EMBL/GenBank/DDBJ whole genome shotgun (WGS) entry which is preliminary data.</text>
</comment>
<sequence length="53" mass="5977">MSTGWMIGFGVLWVTVIAILVVLFQVLKVVGTFINKMEAAEENSRRSDKNITY</sequence>
<keyword evidence="1" id="KW-1133">Transmembrane helix</keyword>
<keyword evidence="1" id="KW-0812">Transmembrane</keyword>
<evidence type="ECO:0000256" key="1">
    <source>
        <dbReference type="SAM" id="Phobius"/>
    </source>
</evidence>
<feature type="transmembrane region" description="Helical" evidence="1">
    <location>
        <begin position="6"/>
        <end position="27"/>
    </location>
</feature>
<dbReference type="Proteomes" id="UP000319498">
    <property type="component" value="Unassembled WGS sequence"/>
</dbReference>
<protein>
    <submittedName>
        <fullName evidence="2">Uncharacterized protein</fullName>
    </submittedName>
</protein>
<name>A0ABQ0T5V4_9BACL</name>
<dbReference type="GeneID" id="87589159"/>
<dbReference type="EMBL" id="BJOL01000015">
    <property type="protein sequence ID" value="GED58716.1"/>
    <property type="molecule type" value="Genomic_DNA"/>
</dbReference>
<reference evidence="2 3" key="1">
    <citation type="submission" date="2019-06" db="EMBL/GenBank/DDBJ databases">
        <title>Whole genome shotgun sequence of Brevibacillus formosus NBRC 15716.</title>
        <authorList>
            <person name="Hosoyama A."/>
            <person name="Uohara A."/>
            <person name="Ohji S."/>
            <person name="Ichikawa N."/>
        </authorList>
    </citation>
    <scope>NUCLEOTIDE SEQUENCE [LARGE SCALE GENOMIC DNA]</scope>
    <source>
        <strain evidence="2 3">NBRC 15716</strain>
    </source>
</reference>
<evidence type="ECO:0000313" key="3">
    <source>
        <dbReference type="Proteomes" id="UP000319498"/>
    </source>
</evidence>
<proteinExistence type="predicted"/>
<evidence type="ECO:0000313" key="2">
    <source>
        <dbReference type="EMBL" id="GED58716.1"/>
    </source>
</evidence>
<keyword evidence="3" id="KW-1185">Reference proteome</keyword>